<evidence type="ECO:0000256" key="1">
    <source>
        <dbReference type="ARBA" id="ARBA00022574"/>
    </source>
</evidence>
<dbReference type="Gramene" id="Solyc12g099010.2.1">
    <property type="protein sequence ID" value="Solyc12g099010.2.1"/>
    <property type="gene ID" value="Solyc12g099010.2"/>
</dbReference>
<dbReference type="OMA" id="NKMESCA"/>
<dbReference type="GO" id="GO:2000643">
    <property type="term" value="P:positive regulation of early endosome to late endosome transport"/>
    <property type="evidence" value="ECO:0000318"/>
    <property type="project" value="GO_Central"/>
</dbReference>
<dbReference type="GO" id="GO:0042742">
    <property type="term" value="P:defense response to bacterium"/>
    <property type="evidence" value="ECO:0007669"/>
    <property type="project" value="EnsemblPlants"/>
</dbReference>
<dbReference type="SMART" id="SM00320">
    <property type="entry name" value="WD40"/>
    <property type="match status" value="5"/>
</dbReference>
<evidence type="ECO:0000259" key="5">
    <source>
        <dbReference type="PROSITE" id="PS50197"/>
    </source>
</evidence>
<dbReference type="PANTHER" id="PTHR46866:SF1">
    <property type="entry name" value="GH12955P"/>
    <property type="match status" value="1"/>
</dbReference>
<dbReference type="GO" id="GO:0005770">
    <property type="term" value="C:late endosome"/>
    <property type="evidence" value="ECO:0000318"/>
    <property type="project" value="GO_Central"/>
</dbReference>
<evidence type="ECO:0000313" key="7">
    <source>
        <dbReference type="Proteomes" id="UP000004994"/>
    </source>
</evidence>
<dbReference type="InterPro" id="IPR000409">
    <property type="entry name" value="BEACH_dom"/>
</dbReference>
<dbReference type="PROSITE" id="PS50294">
    <property type="entry name" value="WD_REPEATS_REGION"/>
    <property type="match status" value="1"/>
</dbReference>
<dbReference type="Gene3D" id="2.130.10.10">
    <property type="entry name" value="YVTN repeat-like/Quinoprotein amine dehydrogenase"/>
    <property type="match status" value="2"/>
</dbReference>
<dbReference type="PROSITE" id="PS00678">
    <property type="entry name" value="WD_REPEATS_1"/>
    <property type="match status" value="1"/>
</dbReference>
<dbReference type="EnsemblPlants" id="Solyc12g099010.2.1">
    <property type="protein sequence ID" value="Solyc12g099010.2.1"/>
    <property type="gene ID" value="Solyc12g099010.2"/>
</dbReference>
<dbReference type="PROSITE" id="PS50197">
    <property type="entry name" value="BEACH"/>
    <property type="match status" value="1"/>
</dbReference>
<dbReference type="SUPFAM" id="SSF50978">
    <property type="entry name" value="WD40 repeat-like"/>
    <property type="match status" value="1"/>
</dbReference>
<dbReference type="InterPro" id="IPR015943">
    <property type="entry name" value="WD40/YVTN_repeat-like_dom_sf"/>
</dbReference>
<proteinExistence type="predicted"/>
<feature type="domain" description="BEACH" evidence="5">
    <location>
        <begin position="337"/>
        <end position="609"/>
    </location>
</feature>
<dbReference type="InParanoid" id="A0A3Q7JDF5"/>
<dbReference type="SUPFAM" id="SSF56112">
    <property type="entry name" value="Protein kinase-like (PK-like)"/>
    <property type="match status" value="2"/>
</dbReference>
<dbReference type="SUPFAM" id="SSF81837">
    <property type="entry name" value="BEACH domain"/>
    <property type="match status" value="1"/>
</dbReference>
<keyword evidence="1 3" id="KW-0853">WD repeat</keyword>
<dbReference type="Pfam" id="PF02138">
    <property type="entry name" value="Beach"/>
    <property type="match status" value="1"/>
</dbReference>
<dbReference type="CDD" id="cd06071">
    <property type="entry name" value="Beach"/>
    <property type="match status" value="1"/>
</dbReference>
<dbReference type="SMART" id="SM01026">
    <property type="entry name" value="Beach"/>
    <property type="match status" value="1"/>
</dbReference>
<accession>A0A3Q7JDF5</accession>
<dbReference type="Gene3D" id="1.10.1540.10">
    <property type="entry name" value="BEACH domain"/>
    <property type="match status" value="1"/>
</dbReference>
<dbReference type="PROSITE" id="PS50082">
    <property type="entry name" value="WD_REPEATS_2"/>
    <property type="match status" value="1"/>
</dbReference>
<dbReference type="InterPro" id="IPR011009">
    <property type="entry name" value="Kinase-like_dom_sf"/>
</dbReference>
<organism evidence="6">
    <name type="scientific">Solanum lycopersicum</name>
    <name type="common">Tomato</name>
    <name type="synonym">Lycopersicon esculentum</name>
    <dbReference type="NCBI Taxonomy" id="4081"/>
    <lineage>
        <taxon>Eukaryota</taxon>
        <taxon>Viridiplantae</taxon>
        <taxon>Streptophyta</taxon>
        <taxon>Embryophyta</taxon>
        <taxon>Tracheophyta</taxon>
        <taxon>Spermatophyta</taxon>
        <taxon>Magnoliopsida</taxon>
        <taxon>eudicotyledons</taxon>
        <taxon>Gunneridae</taxon>
        <taxon>Pentapetalae</taxon>
        <taxon>asterids</taxon>
        <taxon>lamiids</taxon>
        <taxon>Solanales</taxon>
        <taxon>Solanaceae</taxon>
        <taxon>Solanoideae</taxon>
        <taxon>Solaneae</taxon>
        <taxon>Solanum</taxon>
        <taxon>Solanum subgen. Lycopersicon</taxon>
    </lineage>
</organism>
<dbReference type="FunCoup" id="A0A3Q7JDF5">
    <property type="interactions" value="2245"/>
</dbReference>
<feature type="compositionally biased region" description="Low complexity" evidence="4">
    <location>
        <begin position="1204"/>
        <end position="1215"/>
    </location>
</feature>
<dbReference type="Pfam" id="PF00400">
    <property type="entry name" value="WD40"/>
    <property type="match status" value="2"/>
</dbReference>
<reference evidence="6" key="2">
    <citation type="submission" date="2019-01" db="UniProtKB">
        <authorList>
            <consortium name="EnsemblPlants"/>
        </authorList>
    </citation>
    <scope>IDENTIFICATION</scope>
    <source>
        <strain evidence="6">cv. Heinz 1706</strain>
    </source>
</reference>
<dbReference type="STRING" id="4081.A0A3Q7JDF5"/>
<evidence type="ECO:0000313" key="6">
    <source>
        <dbReference type="EnsemblPlants" id="Solyc12g099010.2.1"/>
    </source>
</evidence>
<dbReference type="GO" id="GO:0005769">
    <property type="term" value="C:early endosome"/>
    <property type="evidence" value="ECO:0000318"/>
    <property type="project" value="GO_Central"/>
</dbReference>
<feature type="repeat" description="WD" evidence="3">
    <location>
        <begin position="1547"/>
        <end position="1580"/>
    </location>
</feature>
<evidence type="ECO:0000256" key="3">
    <source>
        <dbReference type="PROSITE-ProRule" id="PRU00221"/>
    </source>
</evidence>
<dbReference type="Gene3D" id="1.10.510.10">
    <property type="entry name" value="Transferase(Phosphotransferase) domain 1"/>
    <property type="match status" value="2"/>
</dbReference>
<dbReference type="InterPro" id="IPR036372">
    <property type="entry name" value="BEACH_dom_sf"/>
</dbReference>
<name>A0A3Q7JDF5_SOLLC</name>
<reference evidence="6" key="1">
    <citation type="journal article" date="2012" name="Nature">
        <title>The tomato genome sequence provides insights into fleshy fruit evolution.</title>
        <authorList>
            <consortium name="Tomato Genome Consortium"/>
        </authorList>
    </citation>
    <scope>NUCLEOTIDE SEQUENCE [LARGE SCALE GENOMIC DNA]</scope>
    <source>
        <strain evidence="6">cv. Heinz 1706</strain>
    </source>
</reference>
<dbReference type="GO" id="GO:0006623">
    <property type="term" value="P:protein targeting to vacuole"/>
    <property type="evidence" value="ECO:0007669"/>
    <property type="project" value="EnsemblPlants"/>
</dbReference>
<dbReference type="InterPro" id="IPR019775">
    <property type="entry name" value="WD40_repeat_CS"/>
</dbReference>
<feature type="region of interest" description="Disordered" evidence="4">
    <location>
        <begin position="1204"/>
        <end position="1275"/>
    </location>
</feature>
<evidence type="ECO:0000256" key="4">
    <source>
        <dbReference type="SAM" id="MobiDB-lite"/>
    </source>
</evidence>
<feature type="region of interest" description="Disordered" evidence="4">
    <location>
        <begin position="560"/>
        <end position="579"/>
    </location>
</feature>
<dbReference type="Proteomes" id="UP000004994">
    <property type="component" value="Chromosome 12"/>
</dbReference>
<keyword evidence="7" id="KW-1185">Reference proteome</keyword>
<dbReference type="InterPro" id="IPR036322">
    <property type="entry name" value="WD40_repeat_dom_sf"/>
</dbReference>
<evidence type="ECO:0000256" key="2">
    <source>
        <dbReference type="ARBA" id="ARBA00022737"/>
    </source>
</evidence>
<dbReference type="PANTHER" id="PTHR46866">
    <property type="entry name" value="GH12955P"/>
    <property type="match status" value="1"/>
</dbReference>
<keyword evidence="2" id="KW-0677">Repeat</keyword>
<sequence length="1710" mass="189938">MEREMCFECLQRRIQSDFSDQLIFCYGVSNSPLPFGSTAIVQTSSSNGEGLPQFLLNDQHYLEDFEARTNSGSGCEVPVAIDQVKTEVSVGLSSDKTSSLETRSSECEDLQNGGRHQSLYGLACQNVTCNFSGTFSCFRTLSALAPVARIGISSSSFVEGIVSEFLSGSLEDHVLNSLTLMIEGKRSGLESVNFLSLVGIPSFGEEQLPGCIRHPNISPTLGMLKNSGQLNLLLPKMPHTLENILHFSPGALKSDWHMRYLLFQILSGLAYMHGLGVFHGNVCPSNISLVDSLWCWLPICSKFLQSSVSISKIEGSCDSGVSCCFDGCPLQGLYADLSLSQSTDWYSSFKLWWRGEISNFEYLLLLNQLAGRRWGDNTFYIVMPWVIDFSVKPDENNDTGWRDLTKSKWRLAKGDEQLDFTYSTSEIPHHISDECLSELAVCSYKARRLPLAVLRMAVRSVYEPNEYPSTMQRLYQWTPDECIPEFFCDPQIFYSIHSGMSDLAVPSWAGTPEEFIKLHRDALESDRVSHQLHHWIDITFGYKLCGDAAVAAKNVMLPSSAPTKPKSVGRRQLFTKPHPPRRLAKTSEAEMNQFSTSDLTEHALPFETSFLYELEQAAVFSEHAPRLDPIYNLHPDVHEELDSPGKGLSTKTLDNIMSRKTGSSTNSVMPSAIDVNYLIRNIEVGDDVSVGYQALLLWKQKCSHSHIYSKDFANDIFAVGCILAELHLSRPLFDPTSMAVYLESGVLPSLVQQLPPDAQVVVESCIQKDWRRRPTAKCLLDSPYFLATIKSSYLFLAPLQLIAKDESRLHYAAAFAQQGALKAMGTFAAEMCAPNCLKLVLNPLSDSEAEWGCIVLTEFLRCLDPEAVKKLVVPAIQKILQGTGPSYLKVSLLQGSFVLDIWNKIGKQAYVETIHPFVVLNLHGTPCKNSAAAASVLLIGSSEELGIPITVHQTILPLLHCFGKGLSDDGIDVLVRIGSLFGEDFIVKQILPLLRIVITSCIDNSFANKHETAQSWSALALIDTLMTLDGLTASLTREVLVKELVEDGKFLYLQVLMQTNLGIQVFEGAARNLLALCQQIGSDLTALHVLPKLRKLFDELAFSQEKAGHSSIKGGSLRGPNTKKEDENKITSRLDLVWVSFLFLDRIPSSYYFSYLFMSFIVCRMLLYPSFASLLGIEKLRQCCATWLLLEQFLLRRYNWKWESTGESSRSGPSSIYARKPTHGESLTSKHTPDTLLNGLGWSTPQSQGKKGAKPPMINRHPSSQHQDSADRNARGSDFSRIEPWYWFPSPAANWSGPDFIGRPGGSKDELPWKIKASVLHSVRAHQGLLRSIAVCQDECNLFTAGVAPGFKGTVQKWELSRIDSVSGYYGHEEVVNDISLLASSGRVASCDGTVHVWNGQTGKLISVFAEFSTSSVHHTSSLPKASKLNVEQANMLHFNPLSGGILNTDGNLYTSMYYSEYLDNIVVGTGNGSLRFIDVRQGQKLHLWRTEATESNFPSLISSICSSASTKQQCGNPQYPSWVAAGQSSGHCRLFDVRSGKIISSWQAHDGFVTKIATSEEHLLVSSSHDRTLKIWDLRRSLWCYTFILKLSNMEKLSSHKMGIIRDKFVECFIKNWKSKPLASRGHTDGVSDFSIWGQYVISIFRSKIGLSSLACSSDEDVQQLVAPQYLYMGDRESKNVSVLSSISVLPFSRLFVVGTEDGHLKICC</sequence>
<protein>
    <recommendedName>
        <fullName evidence="5">BEACH domain-containing protein</fullName>
    </recommendedName>
</protein>
<dbReference type="PaxDb" id="4081-Solyc12g099010.1.1"/>
<dbReference type="InterPro" id="IPR001680">
    <property type="entry name" value="WD40_rpt"/>
</dbReference>